<organism evidence="2 3">
    <name type="scientific">Paenibacillus phyllosphaerae</name>
    <dbReference type="NCBI Taxonomy" id="274593"/>
    <lineage>
        <taxon>Bacteria</taxon>
        <taxon>Bacillati</taxon>
        <taxon>Bacillota</taxon>
        <taxon>Bacilli</taxon>
        <taxon>Bacillales</taxon>
        <taxon>Paenibacillaceae</taxon>
        <taxon>Paenibacillus</taxon>
    </lineage>
</organism>
<reference evidence="2 3" key="1">
    <citation type="submission" date="2020-08" db="EMBL/GenBank/DDBJ databases">
        <title>Genomic Encyclopedia of Type Strains, Phase III (KMG-III): the genomes of soil and plant-associated and newly described type strains.</title>
        <authorList>
            <person name="Whitman W."/>
        </authorList>
    </citation>
    <scope>NUCLEOTIDE SEQUENCE [LARGE SCALE GENOMIC DNA]</scope>
    <source>
        <strain evidence="2 3">CECT 5862</strain>
    </source>
</reference>
<dbReference type="AlphaFoldDB" id="A0A7W5ATX4"/>
<protein>
    <submittedName>
        <fullName evidence="2">Uncharacterized protein</fullName>
    </submittedName>
</protein>
<sequence length="241" mass="26692">MMTKPISPVVLTWQILARSTWLTFTLFWGVSGILTVLLLAVDSPGIRSSYWEQVFEALNIYAFVVGVRVTYGHLTILMNHGVTRKQMALATLLFALVFTLANGIMMGIGFALEHAAYSSNAWQEAFAQPHLFKTAVDFPAIVAEGLILSASTFLGGHFIATTFYRFGKIIGMFSIGLYLLISFSLEVRSYSNAIVTFTSDLTRKSDFTAAEFFLWNGGGIALLALLIQYMLQTTEIKAKTR</sequence>
<feature type="transmembrane region" description="Helical" evidence="1">
    <location>
        <begin position="212"/>
        <end position="231"/>
    </location>
</feature>
<keyword evidence="1" id="KW-0472">Membrane</keyword>
<feature type="transmembrane region" description="Helical" evidence="1">
    <location>
        <begin position="60"/>
        <end position="77"/>
    </location>
</feature>
<keyword evidence="1" id="KW-1133">Transmembrane helix</keyword>
<accession>A0A7W5ATX4</accession>
<evidence type="ECO:0000313" key="3">
    <source>
        <dbReference type="Proteomes" id="UP000570361"/>
    </source>
</evidence>
<gene>
    <name evidence="2" type="ORF">FHS18_000621</name>
</gene>
<feature type="transmembrane region" description="Helical" evidence="1">
    <location>
        <begin position="138"/>
        <end position="159"/>
    </location>
</feature>
<keyword evidence="1" id="KW-0812">Transmembrane</keyword>
<dbReference type="EMBL" id="JACHXK010000001">
    <property type="protein sequence ID" value="MBB3108593.1"/>
    <property type="molecule type" value="Genomic_DNA"/>
</dbReference>
<name>A0A7W5ATX4_9BACL</name>
<dbReference type="RefSeq" id="WP_183596825.1">
    <property type="nucleotide sequence ID" value="NZ_JACHXK010000001.1"/>
</dbReference>
<dbReference type="Proteomes" id="UP000570361">
    <property type="component" value="Unassembled WGS sequence"/>
</dbReference>
<keyword evidence="3" id="KW-1185">Reference proteome</keyword>
<proteinExistence type="predicted"/>
<comment type="caution">
    <text evidence="2">The sequence shown here is derived from an EMBL/GenBank/DDBJ whole genome shotgun (WGS) entry which is preliminary data.</text>
</comment>
<feature type="transmembrane region" description="Helical" evidence="1">
    <location>
        <begin position="166"/>
        <end position="185"/>
    </location>
</feature>
<evidence type="ECO:0000313" key="2">
    <source>
        <dbReference type="EMBL" id="MBB3108593.1"/>
    </source>
</evidence>
<evidence type="ECO:0000256" key="1">
    <source>
        <dbReference type="SAM" id="Phobius"/>
    </source>
</evidence>
<feature type="transmembrane region" description="Helical" evidence="1">
    <location>
        <begin position="89"/>
        <end position="112"/>
    </location>
</feature>
<feature type="transmembrane region" description="Helical" evidence="1">
    <location>
        <begin position="21"/>
        <end position="40"/>
    </location>
</feature>